<organism evidence="1 2">
    <name type="scientific">Methylacidimicrobium cyclopophantes</name>
    <dbReference type="NCBI Taxonomy" id="1041766"/>
    <lineage>
        <taxon>Bacteria</taxon>
        <taxon>Pseudomonadati</taxon>
        <taxon>Verrucomicrobiota</taxon>
        <taxon>Methylacidimicrobium</taxon>
    </lineage>
</organism>
<comment type="caution">
    <text evidence="1">The sequence shown here is derived from an EMBL/GenBank/DDBJ whole genome shotgun (WGS) entry which is preliminary data.</text>
</comment>
<sequence>MSHELHLFERHHIPTQVVAYIGGNSLPLAELTWERIVGMGFVFHDADMPWNITFLPIPRVFWIQFGMARNNERIARLDLIFRDLDPIGIQLREVSFPYRLLERSEARGKLQAVGKAAVCHVDPGA</sequence>
<gene>
    <name evidence="1" type="ORF">MAMC_01008</name>
</gene>
<accession>A0A5E6MEJ2</accession>
<keyword evidence="2" id="KW-1185">Reference proteome</keyword>
<name>A0A5E6MEJ2_9BACT</name>
<protein>
    <submittedName>
        <fullName evidence="1">Uncharacterized protein</fullName>
    </submittedName>
</protein>
<proteinExistence type="predicted"/>
<dbReference type="Proteomes" id="UP000381693">
    <property type="component" value="Unassembled WGS sequence"/>
</dbReference>
<evidence type="ECO:0000313" key="1">
    <source>
        <dbReference type="EMBL" id="VVM06243.1"/>
    </source>
</evidence>
<dbReference type="AlphaFoldDB" id="A0A5E6MEJ2"/>
<dbReference type="EMBL" id="CABFUZ020000109">
    <property type="protein sequence ID" value="VVM06243.1"/>
    <property type="molecule type" value="Genomic_DNA"/>
</dbReference>
<reference evidence="1" key="1">
    <citation type="submission" date="2019-09" db="EMBL/GenBank/DDBJ databases">
        <authorList>
            <person name="Cremers G."/>
        </authorList>
    </citation>
    <scope>NUCLEOTIDE SEQUENCE [LARGE SCALE GENOMIC DNA]</scope>
    <source>
        <strain evidence="1">3B</strain>
    </source>
</reference>
<evidence type="ECO:0000313" key="2">
    <source>
        <dbReference type="Proteomes" id="UP000381693"/>
    </source>
</evidence>